<keyword evidence="2" id="KW-1185">Reference proteome</keyword>
<accession>A0A9P7SBA1</accession>
<reference evidence="1 2" key="1">
    <citation type="journal article" date="2020" name="bioRxiv">
        <title>Whole genome comparisons of ergot fungi reveals the divergence and evolution of species within the genus Claviceps are the result of varying mechanisms driving genome evolution and host range expansion.</title>
        <authorList>
            <person name="Wyka S.A."/>
            <person name="Mondo S.J."/>
            <person name="Liu M."/>
            <person name="Dettman J."/>
            <person name="Nalam V."/>
            <person name="Broders K.D."/>
        </authorList>
    </citation>
    <scope>NUCLEOTIDE SEQUENCE [LARGE SCALE GENOMIC DNA]</scope>
    <source>
        <strain evidence="1 2">CCC 1485</strain>
    </source>
</reference>
<comment type="caution">
    <text evidence="1">The sequence shown here is derived from an EMBL/GenBank/DDBJ whole genome shotgun (WGS) entry which is preliminary data.</text>
</comment>
<gene>
    <name evidence="1" type="ORF">E4U60_000145</name>
</gene>
<evidence type="ECO:0000313" key="1">
    <source>
        <dbReference type="EMBL" id="KAG5927548.1"/>
    </source>
</evidence>
<protein>
    <submittedName>
        <fullName evidence="1">Uncharacterized protein</fullName>
    </submittedName>
</protein>
<name>A0A9P7SBA1_9HYPO</name>
<evidence type="ECO:0000313" key="2">
    <source>
        <dbReference type="Proteomes" id="UP000706124"/>
    </source>
</evidence>
<dbReference type="Proteomes" id="UP000706124">
    <property type="component" value="Unassembled WGS sequence"/>
</dbReference>
<dbReference type="EMBL" id="SRPO01001000">
    <property type="protein sequence ID" value="KAG5927548.1"/>
    <property type="molecule type" value="Genomic_DNA"/>
</dbReference>
<proteinExistence type="predicted"/>
<organism evidence="1 2">
    <name type="scientific">Claviceps pazoutovae</name>
    <dbReference type="NCBI Taxonomy" id="1649127"/>
    <lineage>
        <taxon>Eukaryota</taxon>
        <taxon>Fungi</taxon>
        <taxon>Dikarya</taxon>
        <taxon>Ascomycota</taxon>
        <taxon>Pezizomycotina</taxon>
        <taxon>Sordariomycetes</taxon>
        <taxon>Hypocreomycetidae</taxon>
        <taxon>Hypocreales</taxon>
        <taxon>Clavicipitaceae</taxon>
        <taxon>Claviceps</taxon>
    </lineage>
</organism>
<dbReference type="AlphaFoldDB" id="A0A9P7SBA1"/>
<dbReference type="OrthoDB" id="4961030at2759"/>
<sequence length="160" mass="17362">MCATVEEVVDEELPLQPVLKSLKKADEATVDLSDLCLLMEHEETEVVAPEPIEDECPTFEAVDVSHAAVELGHDEHEDAGVAGCRTTVEDVISVEDAPVEDVTVEDATAVDDVTDMLGEDEIPLPQPVSLVREKTVKRNARALSEIWGCEGIGPVIWKGF</sequence>